<dbReference type="CDD" id="cd05235">
    <property type="entry name" value="SDR_e1"/>
    <property type="match status" value="1"/>
</dbReference>
<evidence type="ECO:0000256" key="6">
    <source>
        <dbReference type="ARBA" id="ARBA00023315"/>
    </source>
</evidence>
<sequence>MTTQAGHPTQEDYRARLVDALRTIERLQGRLRENERPPADEPIAVIGLGCRLPGGADTPERFWQLLRAGTDATGEFPAERGDAKALYDPDPDTPGHAYVIRGGFLDGPVDRFEPEAFGITPREARGMDPQQRLLLEVAWQALERAGYAPDSLGGSATGVYAGVSTTDYARMRQSEGDIDDVDAYQLVGEPSFAAGRISYTLGLQGPCKVIDTTCSSSLVAVHEASQALRLGECDLALAGGVNLMLSPYGFVMMSKFRGLSPDGRCATFDASANGYARGEGAVVLVLKRYSDAVRDGDPVAAVIRGSAVNHDGRSSGLTVPNPAAQQQVIKAALRQAGLAPGDVDYVEAHGTGTALGDPIELRALEAVIGRHRPPGEPLLVGSVKTNIGHLESAAGAAGLLKLVLAVQHAELPPHLHFTEPNPEAGWDRLHIEVTADGRAWPAADGRPRIGAVSSFGASGTNAHAVISSPPVPRPTPSDGPDGPDGSEGGDASGDPEVLVLSAHSAEALTEVAGEWSRHLRRTPDLRAADVCWTTQVARSRQARGLTVAAEGLDALADALDAHLRGERDHRVVATTLPVHRYRRAGWLFTGQGAQYAGMARELAEEPAFREPFDACVALFDAQGVGDGRSLRTVIWPDAGSGNGEDGGADVIDDTRWTQPALFAVEYALARMWQSWGLRPAGLLGHSVGEIAAACVAGVFSLPDAVRLVAARSALMADLPAGGAMAAVFCDEATARAAVAAYPDTLSVAAVNGPAAVTLSGAEADLAAVRRALADQGVRSTPLKVSHAFHSPLLAPMLDAFRAVAESVTYRPPALPLYSNVTGARWTAEELGADYWVRHAAGAVRFHDGVGALHATGVRTFLEVGPAPVLSGLGRSALGDAECVWVPSLTRPGKGPGDRLTVRRALGVLHQRGATVDWREVHAGRTPRRVPLPPTVWRGQSYWFPQPGGGTAGRAGTGDRAAAPPAPRTGTEVPGVGVRMPGAAPTYEVALDDPRWEKYIRTDEDGDRYLPLGVLAGVTRTAAGDAVGGRWSCLESLEIHERVPMDGDGRVLHVIFAPSAEDGHVAFAWHSLSPTEEAAAAPWRRHARGLLRRRPAGRRHSPEPMAWLQAERYGEPVRYETASMSAALAGAVTGAHRGDAPGVLVALGPQQREERDHPLVEVLDASVAALSWDVAPERPGHAPGYGVKITDAWCSAPEGVRYVRATAHRRAGTPEQAGTVVGEVEFFAEDGAVIGGIRELHVMHPAAAAPRPAPWRRPEDLLLTVCWDQAAPPPPPQDLSGESVLLLPDRSGLAPVLASALRARGAACRVADADALRPDTAALGALLDDWREDLTPGTPGRVVLLSGVDAPDVTVADPESLTAYRDRTELTAVALVQELLQRPDHARTTVALVTRGSVPAGAGAAAGDGPPAVTNPFAHTLWGLGRVIALEHPDHWGGAVDLAPLPPASEPPPGEADALVAALWDAAAEDQQALRADGRHVARVRRGGATPQELRRTPVVRPDAGYLITGAFGGIGRTVARWLADQGAGRLVLLGRTPLPPRADWDRPGLEAAVRERVAVVRSLEATGVQVEVVAADVGDPDQVRDIVDRLVLGATPLAGVVHAAGVSEPQFLRDVPVGDPRAYDAVWRPKVVGGWLLHHFTEHLELDFFLGFSSIAATWGSQHLTSYAAANAFLDGLAEYRRARGAAALTVSWGPWELPSALFGEDVLEFLTSTGLRTLSAPQCLRLLGMLLAGDAPQAVVCAADWAVYKPVMEARVERPMLRELETAEAFDGEESALPAELAAAGPQELRARLVGFLREVLGEIVGVDPDRVDPAADVMAHGLDSLMVMDVVKRCKRELRVSLRPNQLFERSTLEDWAELLAGELGTSGDAGAGPDASAMSDPARIAEDVTLDPDIRPAGPLRQGYTDPDRVLLTGATGFVGAYLLDELLATTRATVHCLVRCADEAEGLARIRRNVERYLPWRPDADVRIAVVPGDLGKPLLGLDRERFEALGEQLDAIYHNGAWVNFSYTYEQLRAANLTGCAEILRLACHGPLSPVTHVSTYGIWGLPADGRTVVREDDDILGAGKLVTGYVQTKWAAERMMELAGERGIPVDVHRPGRVLGDSRTGACLTTHFTTRVIKGCLQLGTAPALDLEVEMTPVDYVAGALVRISREPHDFGRTYHLVNRAKLPFTDLLEAMADFGWTVETVPVEDWWRALQDSYAVRENELHPVMGVVEEFVVGGEEAIDYRTDHVEDALRTTGPHCPALDAALLRTYFAWMVDSGYLPSPTAP</sequence>
<dbReference type="InterPro" id="IPR014031">
    <property type="entry name" value="Ketoacyl_synth_C"/>
</dbReference>
<dbReference type="GO" id="GO:0006633">
    <property type="term" value="P:fatty acid biosynthetic process"/>
    <property type="evidence" value="ECO:0007669"/>
    <property type="project" value="TreeGrafter"/>
</dbReference>
<dbReference type="Pfam" id="PF02801">
    <property type="entry name" value="Ketoacyl-synt_C"/>
    <property type="match status" value="1"/>
</dbReference>
<protein>
    <submittedName>
        <fullName evidence="10">Thioester reductase domain-containing protein</fullName>
    </submittedName>
</protein>
<dbReference type="InterPro" id="IPR009081">
    <property type="entry name" value="PP-bd_ACP"/>
</dbReference>
<dbReference type="InterPro" id="IPR057326">
    <property type="entry name" value="KR_dom"/>
</dbReference>
<dbReference type="Gene3D" id="1.10.1200.10">
    <property type="entry name" value="ACP-like"/>
    <property type="match status" value="1"/>
</dbReference>
<accession>A0A927F634</accession>
<dbReference type="Pfam" id="PF00109">
    <property type="entry name" value="ketoacyl-synt"/>
    <property type="match status" value="1"/>
</dbReference>
<dbReference type="InterPro" id="IPR036291">
    <property type="entry name" value="NAD(P)-bd_dom_sf"/>
</dbReference>
<keyword evidence="4" id="KW-0045">Antibiotic biosynthesis</keyword>
<dbReference type="InterPro" id="IPR014030">
    <property type="entry name" value="Ketoacyl_synth_N"/>
</dbReference>
<dbReference type="SMART" id="SM00827">
    <property type="entry name" value="PKS_AT"/>
    <property type="match status" value="1"/>
</dbReference>
<evidence type="ECO:0000259" key="9">
    <source>
        <dbReference type="PROSITE" id="PS52004"/>
    </source>
</evidence>
<dbReference type="SMART" id="SM00823">
    <property type="entry name" value="PKS_PP"/>
    <property type="match status" value="1"/>
</dbReference>
<dbReference type="Pfam" id="PF08659">
    <property type="entry name" value="KR"/>
    <property type="match status" value="1"/>
</dbReference>
<dbReference type="GO" id="GO:0004312">
    <property type="term" value="F:fatty acid synthase activity"/>
    <property type="evidence" value="ECO:0007669"/>
    <property type="project" value="TreeGrafter"/>
</dbReference>
<dbReference type="PROSITE" id="PS52004">
    <property type="entry name" value="KS3_2"/>
    <property type="match status" value="1"/>
</dbReference>
<reference evidence="10" key="1">
    <citation type="submission" date="2020-09" db="EMBL/GenBank/DDBJ databases">
        <title>Secondary metabolite and genome analysis of marine Streptomyces chumphonensis KK1-2T.</title>
        <authorList>
            <person name="Phongsopitanun W."/>
            <person name="Kanchanasin P."/>
            <person name="Pittayakhajonwut P."/>
            <person name="Suwanborirux K."/>
            <person name="Tanasupawat S."/>
        </authorList>
    </citation>
    <scope>NUCLEOTIDE SEQUENCE</scope>
    <source>
        <strain evidence="10">KK1-2</strain>
    </source>
</reference>
<organism evidence="10 11">
    <name type="scientific">Streptomyces chumphonensis</name>
    <dbReference type="NCBI Taxonomy" id="1214925"/>
    <lineage>
        <taxon>Bacteria</taxon>
        <taxon>Bacillati</taxon>
        <taxon>Actinomycetota</taxon>
        <taxon>Actinomycetes</taxon>
        <taxon>Kitasatosporales</taxon>
        <taxon>Streptomycetaceae</taxon>
        <taxon>Streptomyces</taxon>
    </lineage>
</organism>
<dbReference type="SUPFAM" id="SSF53901">
    <property type="entry name" value="Thiolase-like"/>
    <property type="match status" value="1"/>
</dbReference>
<dbReference type="SUPFAM" id="SSF51735">
    <property type="entry name" value="NAD(P)-binding Rossmann-fold domains"/>
    <property type="match status" value="3"/>
</dbReference>
<evidence type="ECO:0000313" key="10">
    <source>
        <dbReference type="EMBL" id="MBD3934804.1"/>
    </source>
</evidence>
<evidence type="ECO:0000256" key="3">
    <source>
        <dbReference type="ARBA" id="ARBA00022679"/>
    </source>
</evidence>
<dbReference type="InterPro" id="IPR014043">
    <property type="entry name" value="Acyl_transferase_dom"/>
</dbReference>
<keyword evidence="2" id="KW-0597">Phosphoprotein</keyword>
<dbReference type="InterPro" id="IPR020841">
    <property type="entry name" value="PKS_Beta-ketoAc_synthase_dom"/>
</dbReference>
<evidence type="ECO:0000256" key="5">
    <source>
        <dbReference type="ARBA" id="ARBA00023268"/>
    </source>
</evidence>
<dbReference type="Pfam" id="PF00698">
    <property type="entry name" value="Acyl_transf_1"/>
    <property type="match status" value="1"/>
</dbReference>
<evidence type="ECO:0000256" key="7">
    <source>
        <dbReference type="SAM" id="MobiDB-lite"/>
    </source>
</evidence>
<dbReference type="Gene3D" id="3.40.47.10">
    <property type="match status" value="1"/>
</dbReference>
<dbReference type="GO" id="GO:0071770">
    <property type="term" value="P:DIM/DIP cell wall layer assembly"/>
    <property type="evidence" value="ECO:0007669"/>
    <property type="project" value="TreeGrafter"/>
</dbReference>
<dbReference type="InterPro" id="IPR001227">
    <property type="entry name" value="Ac_transferase_dom_sf"/>
</dbReference>
<proteinExistence type="predicted"/>
<dbReference type="EMBL" id="JACXYU010000020">
    <property type="protein sequence ID" value="MBD3934804.1"/>
    <property type="molecule type" value="Genomic_DNA"/>
</dbReference>
<dbReference type="InterPro" id="IPR036736">
    <property type="entry name" value="ACP-like_sf"/>
</dbReference>
<comment type="caution">
    <text evidence="10">The sequence shown here is derived from an EMBL/GenBank/DDBJ whole genome shotgun (WGS) entry which is preliminary data.</text>
</comment>
<dbReference type="InterPro" id="IPR020806">
    <property type="entry name" value="PKS_PP-bd"/>
</dbReference>
<dbReference type="Gene3D" id="3.40.366.10">
    <property type="entry name" value="Malonyl-Coenzyme A Acyl Carrier Protein, domain 2"/>
    <property type="match status" value="1"/>
</dbReference>
<dbReference type="GO" id="GO:0033068">
    <property type="term" value="P:macrolide biosynthetic process"/>
    <property type="evidence" value="ECO:0007669"/>
    <property type="project" value="UniProtKB-ARBA"/>
</dbReference>
<dbReference type="GO" id="GO:0005737">
    <property type="term" value="C:cytoplasm"/>
    <property type="evidence" value="ECO:0007669"/>
    <property type="project" value="TreeGrafter"/>
</dbReference>
<evidence type="ECO:0000256" key="2">
    <source>
        <dbReference type="ARBA" id="ARBA00022553"/>
    </source>
</evidence>
<dbReference type="SMART" id="SM00825">
    <property type="entry name" value="PKS_KS"/>
    <property type="match status" value="1"/>
</dbReference>
<dbReference type="CDD" id="cd00833">
    <property type="entry name" value="PKS"/>
    <property type="match status" value="1"/>
</dbReference>
<dbReference type="PANTHER" id="PTHR43775:SF51">
    <property type="entry name" value="INACTIVE PHENOLPHTHIOCEROL SYNTHESIS POLYKETIDE SYNTHASE TYPE I PKS1-RELATED"/>
    <property type="match status" value="1"/>
</dbReference>
<dbReference type="Gene3D" id="3.40.50.720">
    <property type="entry name" value="NAD(P)-binding Rossmann-like Domain"/>
    <property type="match status" value="2"/>
</dbReference>
<dbReference type="InterPro" id="IPR050091">
    <property type="entry name" value="PKS_NRPS_Biosynth_Enz"/>
</dbReference>
<feature type="compositionally biased region" description="Low complexity" evidence="7">
    <location>
        <begin position="957"/>
        <end position="970"/>
    </location>
</feature>
<keyword evidence="6" id="KW-0012">Acyltransferase</keyword>
<dbReference type="InterPro" id="IPR016035">
    <property type="entry name" value="Acyl_Trfase/lysoPLipase"/>
</dbReference>
<dbReference type="InterPro" id="IPR010080">
    <property type="entry name" value="Thioester_reductase-like_dom"/>
</dbReference>
<dbReference type="SMART" id="SM00822">
    <property type="entry name" value="PKS_KR"/>
    <property type="match status" value="1"/>
</dbReference>
<dbReference type="InterPro" id="IPR013120">
    <property type="entry name" value="FAR_NAD-bd"/>
</dbReference>
<dbReference type="InterPro" id="IPR016039">
    <property type="entry name" value="Thiolase-like"/>
</dbReference>
<dbReference type="FunFam" id="3.40.47.10:FF:000019">
    <property type="entry name" value="Polyketide synthase type I"/>
    <property type="match status" value="1"/>
</dbReference>
<dbReference type="SUPFAM" id="SSF47336">
    <property type="entry name" value="ACP-like"/>
    <property type="match status" value="1"/>
</dbReference>
<keyword evidence="3" id="KW-0808">Transferase</keyword>
<dbReference type="GO" id="GO:0005886">
    <property type="term" value="C:plasma membrane"/>
    <property type="evidence" value="ECO:0007669"/>
    <property type="project" value="TreeGrafter"/>
</dbReference>
<keyword evidence="5" id="KW-0511">Multifunctional enzyme</keyword>
<dbReference type="SUPFAM" id="SSF55048">
    <property type="entry name" value="Probable ACP-binding domain of malonyl-CoA ACP transacylase"/>
    <property type="match status" value="1"/>
</dbReference>
<dbReference type="NCBIfam" id="TIGR01746">
    <property type="entry name" value="Thioester-redct"/>
    <property type="match status" value="1"/>
</dbReference>
<dbReference type="Pfam" id="PF22621">
    <property type="entry name" value="CurL-like_PKS_C"/>
    <property type="match status" value="1"/>
</dbReference>
<evidence type="ECO:0000256" key="4">
    <source>
        <dbReference type="ARBA" id="ARBA00023194"/>
    </source>
</evidence>
<evidence type="ECO:0000259" key="8">
    <source>
        <dbReference type="PROSITE" id="PS50075"/>
    </source>
</evidence>
<dbReference type="Pfam" id="PF07993">
    <property type="entry name" value="NAD_binding_4"/>
    <property type="match status" value="1"/>
</dbReference>
<keyword evidence="11" id="KW-1185">Reference proteome</keyword>
<feature type="domain" description="Carrier" evidence="8">
    <location>
        <begin position="1792"/>
        <end position="1866"/>
    </location>
</feature>
<name>A0A927F634_9ACTN</name>
<dbReference type="CDD" id="cd08955">
    <property type="entry name" value="KR_2_FAS_SDR_x"/>
    <property type="match status" value="1"/>
</dbReference>
<dbReference type="InterPro" id="IPR016036">
    <property type="entry name" value="Malonyl_transacylase_ACP-bd"/>
</dbReference>
<evidence type="ECO:0000256" key="1">
    <source>
        <dbReference type="ARBA" id="ARBA00022450"/>
    </source>
</evidence>
<dbReference type="InterPro" id="IPR013968">
    <property type="entry name" value="PKS_KR"/>
</dbReference>
<dbReference type="Gene3D" id="3.30.70.3290">
    <property type="match status" value="1"/>
</dbReference>
<feature type="region of interest" description="Disordered" evidence="7">
    <location>
        <begin position="946"/>
        <end position="979"/>
    </location>
</feature>
<dbReference type="PROSITE" id="PS50075">
    <property type="entry name" value="CARRIER"/>
    <property type="match status" value="1"/>
</dbReference>
<feature type="compositionally biased region" description="Gly residues" evidence="7">
    <location>
        <begin position="946"/>
        <end position="955"/>
    </location>
</feature>
<evidence type="ECO:0000313" key="11">
    <source>
        <dbReference type="Proteomes" id="UP000632289"/>
    </source>
</evidence>
<keyword evidence="1" id="KW-0596">Phosphopantetheine</keyword>
<gene>
    <name evidence="10" type="ORF">IF129_24975</name>
</gene>
<dbReference type="SUPFAM" id="SSF52151">
    <property type="entry name" value="FabD/lysophospholipase-like"/>
    <property type="match status" value="1"/>
</dbReference>
<dbReference type="Proteomes" id="UP000632289">
    <property type="component" value="Unassembled WGS sequence"/>
</dbReference>
<dbReference type="Pfam" id="PF00550">
    <property type="entry name" value="PP-binding"/>
    <property type="match status" value="1"/>
</dbReference>
<dbReference type="GO" id="GO:0031177">
    <property type="term" value="F:phosphopantetheine binding"/>
    <property type="evidence" value="ECO:0007669"/>
    <property type="project" value="InterPro"/>
</dbReference>
<dbReference type="RefSeq" id="WP_191212100.1">
    <property type="nucleotide sequence ID" value="NZ_BAABKL010000001.1"/>
</dbReference>
<feature type="region of interest" description="Disordered" evidence="7">
    <location>
        <begin position="460"/>
        <end position="495"/>
    </location>
</feature>
<dbReference type="SMART" id="SM01294">
    <property type="entry name" value="PKS_PP_betabranch"/>
    <property type="match status" value="1"/>
</dbReference>
<feature type="domain" description="Ketosynthase family 3 (KS3)" evidence="9">
    <location>
        <begin position="40"/>
        <end position="468"/>
    </location>
</feature>
<dbReference type="PANTHER" id="PTHR43775">
    <property type="entry name" value="FATTY ACID SYNTHASE"/>
    <property type="match status" value="1"/>
</dbReference>